<evidence type="ECO:0008006" key="3">
    <source>
        <dbReference type="Google" id="ProtNLM"/>
    </source>
</evidence>
<dbReference type="PATRIC" id="fig|1121022.4.peg.1563"/>
<keyword evidence="2" id="KW-1185">Reference proteome</keyword>
<evidence type="ECO:0000313" key="1">
    <source>
        <dbReference type="EMBL" id="ESQ92526.1"/>
    </source>
</evidence>
<sequence>MKSAVTFSIETDGGMFRYDDGIAAAVEALDRAIEDRESGGLSLTRYIAVLKDIIADHPDYIDGYAHLGFALKEQGKPKLALQACLSGYELGQAHMPVGFSGPIAWVWHENRPFLRAAQGLATCYSAIGRNRDAVVVMENLLRWNPSDNQGIRYMIGGGYLRLGDVLKASLIFDEEADHYPPYQYQLALIYLKQGRLTSAATRLRQAFTANGYIAEILCGNPEPAPLAIWHASNLAGPVTARDYVDAEGVLWRQTPNALAFLHWLYNHPKVLAERAVVLGFREALLWEYDLDARRALLDSERAAIAAIDDQLSDEIVVEHRDRSGQMHKPWLYPGLRPSRY</sequence>
<dbReference type="Gene3D" id="1.25.40.10">
    <property type="entry name" value="Tetratricopeptide repeat domain"/>
    <property type="match status" value="1"/>
</dbReference>
<reference evidence="1 2" key="1">
    <citation type="journal article" date="2014" name="Nature">
        <title>Sequential evolution of bacterial morphology by co-option of a developmental regulator.</title>
        <authorList>
            <person name="Jiang C."/>
            <person name="Brown P.J."/>
            <person name="Ducret A."/>
            <person name="Brun Y.V."/>
        </authorList>
    </citation>
    <scope>NUCLEOTIDE SEQUENCE [LARGE SCALE GENOMIC DNA]</scope>
    <source>
        <strain evidence="1 2">DSM 16100</strain>
    </source>
</reference>
<dbReference type="eggNOG" id="COG0457">
    <property type="taxonomic scope" value="Bacteria"/>
</dbReference>
<proteinExistence type="predicted"/>
<dbReference type="AlphaFoldDB" id="V4PVW3"/>
<dbReference type="InterPro" id="IPR011990">
    <property type="entry name" value="TPR-like_helical_dom_sf"/>
</dbReference>
<organism evidence="1 2">
    <name type="scientific">Asticcacaulis benevestitus DSM 16100 = ATCC BAA-896</name>
    <dbReference type="NCBI Taxonomy" id="1121022"/>
    <lineage>
        <taxon>Bacteria</taxon>
        <taxon>Pseudomonadati</taxon>
        <taxon>Pseudomonadota</taxon>
        <taxon>Alphaproteobacteria</taxon>
        <taxon>Caulobacterales</taxon>
        <taxon>Caulobacteraceae</taxon>
        <taxon>Asticcacaulis</taxon>
    </lineage>
</organism>
<evidence type="ECO:0000313" key="2">
    <source>
        <dbReference type="Proteomes" id="UP000017837"/>
    </source>
</evidence>
<dbReference type="Proteomes" id="UP000017837">
    <property type="component" value="Unassembled WGS sequence"/>
</dbReference>
<gene>
    <name evidence="1" type="ORF">ABENE_07775</name>
</gene>
<protein>
    <recommendedName>
        <fullName evidence="3">Tetratricopeptide repeat protein</fullName>
    </recommendedName>
</protein>
<name>V4PVW3_9CAUL</name>
<dbReference type="EMBL" id="AWGB01000012">
    <property type="protein sequence ID" value="ESQ92526.1"/>
    <property type="molecule type" value="Genomic_DNA"/>
</dbReference>
<dbReference type="STRING" id="1121022.GCA_000376105_02728"/>
<dbReference type="OrthoDB" id="6399948at2"/>
<comment type="caution">
    <text evidence="1">The sequence shown here is derived from an EMBL/GenBank/DDBJ whole genome shotgun (WGS) entry which is preliminary data.</text>
</comment>
<dbReference type="SUPFAM" id="SSF48452">
    <property type="entry name" value="TPR-like"/>
    <property type="match status" value="1"/>
</dbReference>
<accession>V4PVW3</accession>